<keyword evidence="3" id="KW-0677">Repeat</keyword>
<dbReference type="InterPro" id="IPR055303">
    <property type="entry name" value="ATMIN"/>
</dbReference>
<dbReference type="Proteomes" id="UP000014760">
    <property type="component" value="Unassembled WGS sequence"/>
</dbReference>
<evidence type="ECO:0000256" key="7">
    <source>
        <dbReference type="ARBA" id="ARBA00023125"/>
    </source>
</evidence>
<dbReference type="InterPro" id="IPR013087">
    <property type="entry name" value="Znf_C2H2_type"/>
</dbReference>
<reference evidence="13 15" key="2">
    <citation type="journal article" date="2013" name="Nature">
        <title>Insights into bilaterian evolution from three spiralian genomes.</title>
        <authorList>
            <person name="Simakov O."/>
            <person name="Marletaz F."/>
            <person name="Cho S.J."/>
            <person name="Edsinger-Gonzales E."/>
            <person name="Havlak P."/>
            <person name="Hellsten U."/>
            <person name="Kuo D.H."/>
            <person name="Larsson T."/>
            <person name="Lv J."/>
            <person name="Arendt D."/>
            <person name="Savage R."/>
            <person name="Osoegawa K."/>
            <person name="de Jong P."/>
            <person name="Grimwood J."/>
            <person name="Chapman J.A."/>
            <person name="Shapiro H."/>
            <person name="Aerts A."/>
            <person name="Otillar R.P."/>
            <person name="Terry A.Y."/>
            <person name="Boore J.L."/>
            <person name="Grigoriev I.V."/>
            <person name="Lindberg D.R."/>
            <person name="Seaver E.C."/>
            <person name="Weisblat D.A."/>
            <person name="Putnam N.H."/>
            <person name="Rokhsar D.S."/>
        </authorList>
    </citation>
    <scope>NUCLEOTIDE SEQUENCE</scope>
    <source>
        <strain evidence="13 15">I ESC-2004</strain>
    </source>
</reference>
<gene>
    <name evidence="13" type="ORF">CAPTEDRAFT_221733</name>
</gene>
<dbReference type="PROSITE" id="PS50157">
    <property type="entry name" value="ZINC_FINGER_C2H2_2"/>
    <property type="match status" value="2"/>
</dbReference>
<keyword evidence="2" id="KW-0479">Metal-binding</keyword>
<evidence type="ECO:0000256" key="9">
    <source>
        <dbReference type="ARBA" id="ARBA00023242"/>
    </source>
</evidence>
<dbReference type="InterPro" id="IPR056545">
    <property type="entry name" value="C2H2_ASCIZ_1st_2nd"/>
</dbReference>
<dbReference type="GO" id="GO:0000976">
    <property type="term" value="F:transcription cis-regulatory region binding"/>
    <property type="evidence" value="ECO:0007669"/>
    <property type="project" value="InterPro"/>
</dbReference>
<dbReference type="InterPro" id="IPR036236">
    <property type="entry name" value="Znf_C2H2_sf"/>
</dbReference>
<evidence type="ECO:0000256" key="2">
    <source>
        <dbReference type="ARBA" id="ARBA00022723"/>
    </source>
</evidence>
<dbReference type="OrthoDB" id="6354171at2759"/>
<feature type="compositionally biased region" description="Low complexity" evidence="11">
    <location>
        <begin position="310"/>
        <end position="319"/>
    </location>
</feature>
<evidence type="ECO:0000256" key="5">
    <source>
        <dbReference type="ARBA" id="ARBA00022833"/>
    </source>
</evidence>
<proteinExistence type="predicted"/>
<dbReference type="SUPFAM" id="SSF57667">
    <property type="entry name" value="beta-beta-alpha zinc fingers"/>
    <property type="match status" value="1"/>
</dbReference>
<dbReference type="EMBL" id="AMQN01005743">
    <property type="status" value="NOT_ANNOTATED_CDS"/>
    <property type="molecule type" value="Genomic_DNA"/>
</dbReference>
<accession>R7UYN5</accession>
<evidence type="ECO:0000256" key="3">
    <source>
        <dbReference type="ARBA" id="ARBA00022737"/>
    </source>
</evidence>
<dbReference type="EMBL" id="KB296704">
    <property type="protein sequence ID" value="ELU11397.1"/>
    <property type="molecule type" value="Genomic_DNA"/>
</dbReference>
<evidence type="ECO:0000256" key="4">
    <source>
        <dbReference type="ARBA" id="ARBA00022771"/>
    </source>
</evidence>
<keyword evidence="4 10" id="KW-0863">Zinc-finger</keyword>
<dbReference type="GO" id="GO:0008270">
    <property type="term" value="F:zinc ion binding"/>
    <property type="evidence" value="ECO:0007669"/>
    <property type="project" value="UniProtKB-KW"/>
</dbReference>
<dbReference type="PANTHER" id="PTHR46664:SF1">
    <property type="entry name" value="ATM INTERACTOR"/>
    <property type="match status" value="1"/>
</dbReference>
<organism evidence="13">
    <name type="scientific">Capitella teleta</name>
    <name type="common">Polychaete worm</name>
    <dbReference type="NCBI Taxonomy" id="283909"/>
    <lineage>
        <taxon>Eukaryota</taxon>
        <taxon>Metazoa</taxon>
        <taxon>Spiralia</taxon>
        <taxon>Lophotrochozoa</taxon>
        <taxon>Annelida</taxon>
        <taxon>Polychaeta</taxon>
        <taxon>Sedentaria</taxon>
        <taxon>Scolecida</taxon>
        <taxon>Capitellidae</taxon>
        <taxon>Capitella</taxon>
    </lineage>
</organism>
<protein>
    <recommendedName>
        <fullName evidence="12">C2H2-type domain-containing protein</fullName>
    </recommendedName>
</protein>
<dbReference type="GO" id="GO:0045944">
    <property type="term" value="P:positive regulation of transcription by RNA polymerase II"/>
    <property type="evidence" value="ECO:0007669"/>
    <property type="project" value="InterPro"/>
</dbReference>
<keyword evidence="15" id="KW-1185">Reference proteome</keyword>
<feature type="domain" description="C2H2-type" evidence="12">
    <location>
        <begin position="105"/>
        <end position="130"/>
    </location>
</feature>
<evidence type="ECO:0000256" key="1">
    <source>
        <dbReference type="ARBA" id="ARBA00004123"/>
    </source>
</evidence>
<reference evidence="14" key="3">
    <citation type="submission" date="2015-06" db="UniProtKB">
        <authorList>
            <consortium name="EnsemblMetazoa"/>
        </authorList>
    </citation>
    <scope>IDENTIFICATION</scope>
</reference>
<dbReference type="SMART" id="SM00355">
    <property type="entry name" value="ZnF_C2H2"/>
    <property type="match status" value="3"/>
</dbReference>
<dbReference type="AlphaFoldDB" id="R7UYN5"/>
<evidence type="ECO:0000256" key="11">
    <source>
        <dbReference type="SAM" id="MobiDB-lite"/>
    </source>
</evidence>
<dbReference type="GO" id="GO:0000981">
    <property type="term" value="F:DNA-binding transcription factor activity, RNA polymerase II-specific"/>
    <property type="evidence" value="ECO:0007669"/>
    <property type="project" value="TreeGrafter"/>
</dbReference>
<evidence type="ECO:0000256" key="6">
    <source>
        <dbReference type="ARBA" id="ARBA00023015"/>
    </source>
</evidence>
<evidence type="ECO:0000256" key="8">
    <source>
        <dbReference type="ARBA" id="ARBA00023163"/>
    </source>
</evidence>
<sequence>MGDNRELYFDLFRNFSSILVVKPQGSHRQKKSVVKHAGPKRFFCPVKGCIRNVNNGRFFPTYKLLKQHYMKTHAEKSFVCDKCDARFSVQRDLLRHQRIDCERSFKCGECSADFNQRILLLTHCKRQGHSIPPAHLKPPAKKLVTAHQPTRVVIPASDSQAPSVKETTLLPKPGYALVPCHAVNNSNGTLAVTFSNQMILVAPPRSVKPPPPPPAIKPPQPILPKILGISSQTEAEQKVTSMTQTTSPAKGAQSVAQTQTAKHCIVQEAMHSAQIPVESRACQVSPKATHTTDAQTGRTEGDLSRSPWDSSTQTQTTSMTSMIEESISTQTQESFLNAQLPIRPMTPVNTTCNTGTDPLLAEDLLNFDLEFPPQNQTTQTLETPETRTVAVNVINFDDYLSNVNMETQTNADNVFDMLLSNMETQTLNSAMSHNETQTLNLNDLSNVQTQTNTAESSFIANESDFSVQTNFGEMQTSFIETQTNFDEESFTPDLPIELMDMQTQTILPQLQFSSALTDSHTQTMLQDLQSFYQ</sequence>
<reference evidence="15" key="1">
    <citation type="submission" date="2012-12" db="EMBL/GenBank/DDBJ databases">
        <authorList>
            <person name="Hellsten U."/>
            <person name="Grimwood J."/>
            <person name="Chapman J.A."/>
            <person name="Shapiro H."/>
            <person name="Aerts A."/>
            <person name="Otillar R.P."/>
            <person name="Terry A.Y."/>
            <person name="Boore J.L."/>
            <person name="Simakov O."/>
            <person name="Marletaz F."/>
            <person name="Cho S.-J."/>
            <person name="Edsinger-Gonzales E."/>
            <person name="Havlak P."/>
            <person name="Kuo D.-H."/>
            <person name="Larsson T."/>
            <person name="Lv J."/>
            <person name="Arendt D."/>
            <person name="Savage R."/>
            <person name="Osoegawa K."/>
            <person name="de Jong P."/>
            <person name="Lindberg D.R."/>
            <person name="Seaver E.C."/>
            <person name="Weisblat D.A."/>
            <person name="Putnam N.H."/>
            <person name="Grigoriev I.V."/>
            <person name="Rokhsar D.S."/>
        </authorList>
    </citation>
    <scope>NUCLEOTIDE SEQUENCE</scope>
    <source>
        <strain evidence="15">I ESC-2004</strain>
    </source>
</reference>
<dbReference type="PANTHER" id="PTHR46664">
    <property type="entry name" value="ATM INTERACTOR"/>
    <property type="match status" value="1"/>
</dbReference>
<name>R7UYN5_CAPTE</name>
<dbReference type="GO" id="GO:0005634">
    <property type="term" value="C:nucleus"/>
    <property type="evidence" value="ECO:0007669"/>
    <property type="project" value="UniProtKB-SubCell"/>
</dbReference>
<evidence type="ECO:0000313" key="13">
    <source>
        <dbReference type="EMBL" id="ELU11397.1"/>
    </source>
</evidence>
<evidence type="ECO:0000313" key="15">
    <source>
        <dbReference type="Proteomes" id="UP000014760"/>
    </source>
</evidence>
<feature type="region of interest" description="Disordered" evidence="11">
    <location>
        <begin position="280"/>
        <end position="319"/>
    </location>
</feature>
<evidence type="ECO:0000259" key="12">
    <source>
        <dbReference type="PROSITE" id="PS50157"/>
    </source>
</evidence>
<dbReference type="HOGENOM" id="CLU_500909_0_0_1"/>
<dbReference type="STRING" id="283909.R7UYN5"/>
<comment type="subcellular location">
    <subcellularLocation>
        <location evidence="1">Nucleus</location>
    </subcellularLocation>
</comment>
<evidence type="ECO:0000256" key="10">
    <source>
        <dbReference type="PROSITE-ProRule" id="PRU00042"/>
    </source>
</evidence>
<dbReference type="OMA" id="KQHYQQV"/>
<keyword evidence="6" id="KW-0805">Transcription regulation</keyword>
<keyword evidence="9" id="KW-0539">Nucleus</keyword>
<dbReference type="Gene3D" id="3.30.160.60">
    <property type="entry name" value="Classic Zinc Finger"/>
    <property type="match status" value="1"/>
</dbReference>
<keyword evidence="5" id="KW-0862">Zinc</keyword>
<feature type="domain" description="C2H2-type" evidence="12">
    <location>
        <begin position="78"/>
        <end position="99"/>
    </location>
</feature>
<keyword evidence="7" id="KW-0238">DNA-binding</keyword>
<dbReference type="EnsemblMetazoa" id="CapteT221733">
    <property type="protein sequence ID" value="CapteP221733"/>
    <property type="gene ID" value="CapteG221733"/>
</dbReference>
<keyword evidence="8" id="KW-0804">Transcription</keyword>
<evidence type="ECO:0000313" key="14">
    <source>
        <dbReference type="EnsemblMetazoa" id="CapteP221733"/>
    </source>
</evidence>
<feature type="compositionally biased region" description="Polar residues" evidence="11">
    <location>
        <begin position="286"/>
        <end position="298"/>
    </location>
</feature>
<dbReference type="PROSITE" id="PS00028">
    <property type="entry name" value="ZINC_FINGER_C2H2_1"/>
    <property type="match status" value="1"/>
</dbReference>
<dbReference type="Pfam" id="PF24757">
    <property type="entry name" value="C2H2_ASCIZ"/>
    <property type="match status" value="1"/>
</dbReference>
<dbReference type="FunFam" id="3.30.160.60:FF:000322">
    <property type="entry name" value="GDNF-inducible zinc finger protein 1"/>
    <property type="match status" value="1"/>
</dbReference>